<protein>
    <submittedName>
        <fullName evidence="2">Uncharacterized protein</fullName>
    </submittedName>
</protein>
<comment type="caution">
    <text evidence="2">The sequence shown here is derived from an EMBL/GenBank/DDBJ whole genome shotgun (WGS) entry which is preliminary data.</text>
</comment>
<dbReference type="Proteomes" id="UP000631114">
    <property type="component" value="Unassembled WGS sequence"/>
</dbReference>
<gene>
    <name evidence="2" type="ORF">IFM89_030206</name>
</gene>
<evidence type="ECO:0000256" key="1">
    <source>
        <dbReference type="SAM" id="MobiDB-lite"/>
    </source>
</evidence>
<organism evidence="2 3">
    <name type="scientific">Coptis chinensis</name>
    <dbReference type="NCBI Taxonomy" id="261450"/>
    <lineage>
        <taxon>Eukaryota</taxon>
        <taxon>Viridiplantae</taxon>
        <taxon>Streptophyta</taxon>
        <taxon>Embryophyta</taxon>
        <taxon>Tracheophyta</taxon>
        <taxon>Spermatophyta</taxon>
        <taxon>Magnoliopsida</taxon>
        <taxon>Ranunculales</taxon>
        <taxon>Ranunculaceae</taxon>
        <taxon>Coptidoideae</taxon>
        <taxon>Coptis</taxon>
    </lineage>
</organism>
<name>A0A835HKQ5_9MAGN</name>
<keyword evidence="3" id="KW-1185">Reference proteome</keyword>
<reference evidence="2 3" key="1">
    <citation type="submission" date="2020-10" db="EMBL/GenBank/DDBJ databases">
        <title>The Coptis chinensis genome and diversification of protoberbering-type alkaloids.</title>
        <authorList>
            <person name="Wang B."/>
            <person name="Shu S."/>
            <person name="Song C."/>
            <person name="Liu Y."/>
        </authorList>
    </citation>
    <scope>NUCLEOTIDE SEQUENCE [LARGE SCALE GENOMIC DNA]</scope>
    <source>
        <strain evidence="2">HL-2020</strain>
        <tissue evidence="2">Leaf</tissue>
    </source>
</reference>
<dbReference type="EMBL" id="JADFTS010000006">
    <property type="protein sequence ID" value="KAF9602600.1"/>
    <property type="molecule type" value="Genomic_DNA"/>
</dbReference>
<feature type="region of interest" description="Disordered" evidence="1">
    <location>
        <begin position="1"/>
        <end position="28"/>
    </location>
</feature>
<evidence type="ECO:0000313" key="3">
    <source>
        <dbReference type="Proteomes" id="UP000631114"/>
    </source>
</evidence>
<evidence type="ECO:0000313" key="2">
    <source>
        <dbReference type="EMBL" id="KAF9602600.1"/>
    </source>
</evidence>
<dbReference type="AlphaFoldDB" id="A0A835HKQ5"/>
<accession>A0A835HKQ5</accession>
<proteinExistence type="predicted"/>
<sequence>MQLLLDRVDNPNPIPLNPHQRLQQRPEYPGDRPLHWIFPALKERNLRMDFSSGTVFSLNPMALAQWSSWPLFISVEKRLNLMRWLHNSWEI</sequence>